<dbReference type="Pfam" id="PF00035">
    <property type="entry name" value="dsrm"/>
    <property type="match status" value="1"/>
</dbReference>
<dbReference type="InterPro" id="IPR014720">
    <property type="entry name" value="dsRBD_dom"/>
</dbReference>
<dbReference type="Gene3D" id="3.30.160.20">
    <property type="match status" value="1"/>
</dbReference>
<feature type="domain" description="DRBM" evidence="3">
    <location>
        <begin position="184"/>
        <end position="249"/>
    </location>
</feature>
<proteinExistence type="predicted"/>
<keyword evidence="5" id="KW-1185">Reference proteome</keyword>
<dbReference type="SMART" id="SM00358">
    <property type="entry name" value="DSRM"/>
    <property type="match status" value="1"/>
</dbReference>
<organism evidence="4 5">
    <name type="scientific">Cladosporium halotolerans</name>
    <dbReference type="NCBI Taxonomy" id="1052096"/>
    <lineage>
        <taxon>Eukaryota</taxon>
        <taxon>Fungi</taxon>
        <taxon>Dikarya</taxon>
        <taxon>Ascomycota</taxon>
        <taxon>Pezizomycotina</taxon>
        <taxon>Dothideomycetes</taxon>
        <taxon>Dothideomycetidae</taxon>
        <taxon>Cladosporiales</taxon>
        <taxon>Cladosporiaceae</taxon>
        <taxon>Cladosporium</taxon>
    </lineage>
</organism>
<evidence type="ECO:0000256" key="2">
    <source>
        <dbReference type="SAM" id="MobiDB-lite"/>
    </source>
</evidence>
<dbReference type="Proteomes" id="UP000803884">
    <property type="component" value="Unassembled WGS sequence"/>
</dbReference>
<evidence type="ECO:0000313" key="5">
    <source>
        <dbReference type="Proteomes" id="UP000803884"/>
    </source>
</evidence>
<dbReference type="PROSITE" id="PS50137">
    <property type="entry name" value="DS_RBD"/>
    <property type="match status" value="1"/>
</dbReference>
<reference evidence="4 5" key="1">
    <citation type="journal article" date="2020" name="Microbiol. Resour. Announc.">
        <title>Draft Genome Sequence of a Cladosporium Species Isolated from the Mesophotic Ascidian Didemnum maculosum.</title>
        <authorList>
            <person name="Gioti A."/>
            <person name="Siaperas R."/>
            <person name="Nikolaivits E."/>
            <person name="Le Goff G."/>
            <person name="Ouazzani J."/>
            <person name="Kotoulas G."/>
            <person name="Topakas E."/>
        </authorList>
    </citation>
    <scope>NUCLEOTIDE SEQUENCE [LARGE SCALE GENOMIC DNA]</scope>
    <source>
        <strain evidence="4 5">TM138-S3</strain>
    </source>
</reference>
<evidence type="ECO:0000259" key="3">
    <source>
        <dbReference type="PROSITE" id="PS50137"/>
    </source>
</evidence>
<sequence length="251" mass="27212">MSSPFILDDARPITPSEGGLSNESNVEHLSSGQAIRAPEEEALYWYGKQVLAFRLASDVIRQAKMDLTSNELDLELCKHIARIPCLARLNAVNNVAGRPLWSSAVTSRAAGLRAYYVAIGALANIGDDRSVQSLDSLIQADTIPPEGLVDRSNASYITDRRDSNVGGPVSPLPRNIAGDRQLAYYSMALKEHGDTIGREPRYDIEPSPVHPSQFRARVSVNGSFFEGEASTKKKAKHLASKEACHALGIAV</sequence>
<dbReference type="GeneID" id="96011042"/>
<dbReference type="EMBL" id="JAAQHG020000346">
    <property type="protein sequence ID" value="KAL1581655.1"/>
    <property type="molecule type" value="Genomic_DNA"/>
</dbReference>
<name>A0AB34K9M8_9PEZI</name>
<evidence type="ECO:0000256" key="1">
    <source>
        <dbReference type="PROSITE-ProRule" id="PRU00266"/>
    </source>
</evidence>
<dbReference type="GO" id="GO:0003723">
    <property type="term" value="F:RNA binding"/>
    <property type="evidence" value="ECO:0007669"/>
    <property type="project" value="UniProtKB-UniRule"/>
</dbReference>
<dbReference type="AlphaFoldDB" id="A0AB34K9M8"/>
<keyword evidence="1" id="KW-0694">RNA-binding</keyword>
<dbReference type="SUPFAM" id="SSF54768">
    <property type="entry name" value="dsRNA-binding domain-like"/>
    <property type="match status" value="1"/>
</dbReference>
<feature type="region of interest" description="Disordered" evidence="2">
    <location>
        <begin position="1"/>
        <end position="26"/>
    </location>
</feature>
<comment type="caution">
    <text evidence="4">The sequence shown here is derived from an EMBL/GenBank/DDBJ whole genome shotgun (WGS) entry which is preliminary data.</text>
</comment>
<protein>
    <recommendedName>
        <fullName evidence="3">DRBM domain-containing protein</fullName>
    </recommendedName>
</protein>
<dbReference type="RefSeq" id="XP_069224764.1">
    <property type="nucleotide sequence ID" value="XM_069378204.1"/>
</dbReference>
<evidence type="ECO:0000313" key="4">
    <source>
        <dbReference type="EMBL" id="KAL1581655.1"/>
    </source>
</evidence>
<gene>
    <name evidence="4" type="ORF">WHR41_09601</name>
</gene>
<dbReference type="CDD" id="cd00048">
    <property type="entry name" value="DSRM_SF"/>
    <property type="match status" value="1"/>
</dbReference>
<accession>A0AB34K9M8</accession>